<keyword evidence="3" id="KW-0819">tRNA processing</keyword>
<sequence length="202" mass="23258">MFTSQRKKIKKSGGWSSWWCGRLKAANVMVSLCMEAPAERYQENQEKQGGDKERRRPEVDVPLEVVHLTDEYWNNVVSYIIDEYRYGRTPNPDVLCNTRIKFGAFVDAISGMKFDFIASGHYAKVAHRNSGNRDETSTLELSKDMVSEHFTFISLHIVLQNVRYLNNPSWPDPVIQNQVLLSPLQHQIVFAHGNHDPVRNPL</sequence>
<keyword evidence="6" id="KW-0694">RNA-binding</keyword>
<keyword evidence="4" id="KW-0547">Nucleotide-binding</keyword>
<evidence type="ECO:0000313" key="8">
    <source>
        <dbReference type="EMBL" id="KAL0294669.1"/>
    </source>
</evidence>
<dbReference type="InterPro" id="IPR051305">
    <property type="entry name" value="tRNA_2-thiouridylase_MnmA"/>
</dbReference>
<dbReference type="PANTHER" id="PTHR43052:SF1">
    <property type="entry name" value="TRNA-5-TAURINOMETHYLURIDINE 2-SULFURTRANSFERASE"/>
    <property type="match status" value="1"/>
</dbReference>
<organism evidence="8">
    <name type="scientific">Sesamum radiatum</name>
    <name type="common">Black benniseed</name>
    <dbReference type="NCBI Taxonomy" id="300843"/>
    <lineage>
        <taxon>Eukaryota</taxon>
        <taxon>Viridiplantae</taxon>
        <taxon>Streptophyta</taxon>
        <taxon>Embryophyta</taxon>
        <taxon>Tracheophyta</taxon>
        <taxon>Spermatophyta</taxon>
        <taxon>Magnoliopsida</taxon>
        <taxon>eudicotyledons</taxon>
        <taxon>Gunneridae</taxon>
        <taxon>Pentapetalae</taxon>
        <taxon>asterids</taxon>
        <taxon>lamiids</taxon>
        <taxon>Lamiales</taxon>
        <taxon>Pedaliaceae</taxon>
        <taxon>Sesamum</taxon>
    </lineage>
</organism>
<comment type="caution">
    <text evidence="8">The sequence shown here is derived from an EMBL/GenBank/DDBJ whole genome shotgun (WGS) entry which is preliminary data.</text>
</comment>
<dbReference type="Gene3D" id="3.40.50.620">
    <property type="entry name" value="HUPs"/>
    <property type="match status" value="1"/>
</dbReference>
<protein>
    <submittedName>
        <fullName evidence="8">tRNA-specific 2-thiouridylase MnmA</fullName>
    </submittedName>
</protein>
<dbReference type="PANTHER" id="PTHR43052">
    <property type="match status" value="1"/>
</dbReference>
<evidence type="ECO:0000256" key="3">
    <source>
        <dbReference type="ARBA" id="ARBA00022694"/>
    </source>
</evidence>
<dbReference type="AlphaFoldDB" id="A0AAW2JK08"/>
<proteinExistence type="predicted"/>
<reference evidence="8" key="1">
    <citation type="submission" date="2020-06" db="EMBL/GenBank/DDBJ databases">
        <authorList>
            <person name="Li T."/>
            <person name="Hu X."/>
            <person name="Zhang T."/>
            <person name="Song X."/>
            <person name="Zhang H."/>
            <person name="Dai N."/>
            <person name="Sheng W."/>
            <person name="Hou X."/>
            <person name="Wei L."/>
        </authorList>
    </citation>
    <scope>NUCLEOTIDE SEQUENCE</scope>
    <source>
        <strain evidence="8">G02</strain>
        <tissue evidence="8">Leaf</tissue>
    </source>
</reference>
<feature type="non-terminal residue" evidence="8">
    <location>
        <position position="202"/>
    </location>
</feature>
<evidence type="ECO:0000256" key="4">
    <source>
        <dbReference type="ARBA" id="ARBA00022741"/>
    </source>
</evidence>
<keyword evidence="2" id="KW-0808">Transferase</keyword>
<dbReference type="GO" id="GO:0005524">
    <property type="term" value="F:ATP binding"/>
    <property type="evidence" value="ECO:0007669"/>
    <property type="project" value="UniProtKB-KW"/>
</dbReference>
<dbReference type="EMBL" id="JACGWJ010000144">
    <property type="protein sequence ID" value="KAL0294669.1"/>
    <property type="molecule type" value="Genomic_DNA"/>
</dbReference>
<reference evidence="8" key="2">
    <citation type="journal article" date="2024" name="Plant">
        <title>Genomic evolution and insights into agronomic trait innovations of Sesamum species.</title>
        <authorList>
            <person name="Miao H."/>
            <person name="Wang L."/>
            <person name="Qu L."/>
            <person name="Liu H."/>
            <person name="Sun Y."/>
            <person name="Le M."/>
            <person name="Wang Q."/>
            <person name="Wei S."/>
            <person name="Zheng Y."/>
            <person name="Lin W."/>
            <person name="Duan Y."/>
            <person name="Cao H."/>
            <person name="Xiong S."/>
            <person name="Wang X."/>
            <person name="Wei L."/>
            <person name="Li C."/>
            <person name="Ma Q."/>
            <person name="Ju M."/>
            <person name="Zhao R."/>
            <person name="Li G."/>
            <person name="Mu C."/>
            <person name="Tian Q."/>
            <person name="Mei H."/>
            <person name="Zhang T."/>
            <person name="Gao T."/>
            <person name="Zhang H."/>
        </authorList>
    </citation>
    <scope>NUCLEOTIDE SEQUENCE</scope>
    <source>
        <strain evidence="8">G02</strain>
    </source>
</reference>
<evidence type="ECO:0000256" key="6">
    <source>
        <dbReference type="ARBA" id="ARBA00022884"/>
    </source>
</evidence>
<dbReference type="SUPFAM" id="SSF52402">
    <property type="entry name" value="Adenine nucleotide alpha hydrolases-like"/>
    <property type="match status" value="1"/>
</dbReference>
<keyword evidence="7" id="KW-1015">Disulfide bond</keyword>
<keyword evidence="1" id="KW-0820">tRNA-binding</keyword>
<evidence type="ECO:0000256" key="7">
    <source>
        <dbReference type="ARBA" id="ARBA00023157"/>
    </source>
</evidence>
<evidence type="ECO:0000256" key="2">
    <source>
        <dbReference type="ARBA" id="ARBA00022679"/>
    </source>
</evidence>
<dbReference type="GO" id="GO:0000049">
    <property type="term" value="F:tRNA binding"/>
    <property type="evidence" value="ECO:0007669"/>
    <property type="project" value="UniProtKB-KW"/>
</dbReference>
<accession>A0AAW2JK08</accession>
<keyword evidence="5" id="KW-0067">ATP-binding</keyword>
<dbReference type="InterPro" id="IPR014729">
    <property type="entry name" value="Rossmann-like_a/b/a_fold"/>
</dbReference>
<dbReference type="GO" id="GO:0008033">
    <property type="term" value="P:tRNA processing"/>
    <property type="evidence" value="ECO:0007669"/>
    <property type="project" value="UniProtKB-KW"/>
</dbReference>
<name>A0AAW2JK08_SESRA</name>
<dbReference type="Pfam" id="PF03054">
    <property type="entry name" value="tRNA_Me_trans"/>
    <property type="match status" value="1"/>
</dbReference>
<evidence type="ECO:0000256" key="1">
    <source>
        <dbReference type="ARBA" id="ARBA00022555"/>
    </source>
</evidence>
<gene>
    <name evidence="8" type="ORF">Sradi_6874900</name>
</gene>
<dbReference type="GO" id="GO:0016740">
    <property type="term" value="F:transferase activity"/>
    <property type="evidence" value="ECO:0007669"/>
    <property type="project" value="UniProtKB-KW"/>
</dbReference>
<evidence type="ECO:0000256" key="5">
    <source>
        <dbReference type="ARBA" id="ARBA00022840"/>
    </source>
</evidence>